<sequence>MLTDFETRLLGLMMMVIMLGMGASLTFKDFRIAFRKPQGILIGLLCQYAIMPFLGYLMTVALGLPPALAIGLILMGCMPGGTTSNIFAYFSKGVLALSIMMTICSTLVAVVMVPVLLQFYSGLTGLPSEYTVPAGNVAQVLVVLIVPTLLGIAMRKWNPNVGATVELVGGFLGVVVILFLVLTWVPRNHQLLFTTPGSVYFAAIGLGLIGMALGYGLSRLLRQDARRSRTIALETGIQNGPLAVLIVLLTFRDELQQQVLLIPVLYSLFIVLTSSAVTVWFRRITTREELARDQAKVPTAVKPVPGAKAA</sequence>
<keyword evidence="4 5" id="KW-0472">Membrane</keyword>
<feature type="transmembrane region" description="Helical" evidence="5">
    <location>
        <begin position="137"/>
        <end position="155"/>
    </location>
</feature>
<protein>
    <submittedName>
        <fullName evidence="6">Transporter</fullName>
    </submittedName>
</protein>
<dbReference type="InterPro" id="IPR004710">
    <property type="entry name" value="Bilac:Na_transpt"/>
</dbReference>
<evidence type="ECO:0000256" key="4">
    <source>
        <dbReference type="ARBA" id="ARBA00023136"/>
    </source>
</evidence>
<proteinExistence type="predicted"/>
<evidence type="ECO:0000256" key="3">
    <source>
        <dbReference type="ARBA" id="ARBA00022989"/>
    </source>
</evidence>
<evidence type="ECO:0000313" key="7">
    <source>
        <dbReference type="Proteomes" id="UP000238605"/>
    </source>
</evidence>
<comment type="caution">
    <text evidence="6">The sequence shown here is derived from an EMBL/GenBank/DDBJ whole genome shotgun (WGS) entry which is preliminary data.</text>
</comment>
<dbReference type="PANTHER" id="PTHR10361:SF28">
    <property type="entry name" value="P3 PROTEIN-RELATED"/>
    <property type="match status" value="1"/>
</dbReference>
<dbReference type="EMBL" id="PSNX01000016">
    <property type="protein sequence ID" value="PPE65162.1"/>
    <property type="molecule type" value="Genomic_DNA"/>
</dbReference>
<keyword evidence="2 5" id="KW-0812">Transmembrane</keyword>
<dbReference type="AlphaFoldDB" id="A0A2S5SQZ9"/>
<feature type="transmembrane region" description="Helical" evidence="5">
    <location>
        <begin position="230"/>
        <end position="251"/>
    </location>
</feature>
<feature type="transmembrane region" description="Helical" evidence="5">
    <location>
        <begin position="67"/>
        <end position="87"/>
    </location>
</feature>
<reference evidence="6 7" key="1">
    <citation type="submission" date="2018-02" db="EMBL/GenBank/DDBJ databases">
        <title>Reclassifiation of [Polyangium] brachysporum DSM 7029 as Guopingzhaonella breviflexa gen. nov., sp. nov., a member of the family Comamonadaceae.</title>
        <authorList>
            <person name="Tang B."/>
        </authorList>
    </citation>
    <scope>NUCLEOTIDE SEQUENCE [LARGE SCALE GENOMIC DNA]</scope>
    <source>
        <strain evidence="6 7">BCRC 80649</strain>
    </source>
</reference>
<dbReference type="InterPro" id="IPR002657">
    <property type="entry name" value="BilAc:Na_symport/Acr3"/>
</dbReference>
<evidence type="ECO:0000313" key="6">
    <source>
        <dbReference type="EMBL" id="PPE65162.1"/>
    </source>
</evidence>
<evidence type="ECO:0000256" key="1">
    <source>
        <dbReference type="ARBA" id="ARBA00004141"/>
    </source>
</evidence>
<feature type="transmembrane region" description="Helical" evidence="5">
    <location>
        <begin position="39"/>
        <end position="61"/>
    </location>
</feature>
<feature type="transmembrane region" description="Helical" evidence="5">
    <location>
        <begin position="94"/>
        <end position="117"/>
    </location>
</feature>
<dbReference type="Pfam" id="PF01758">
    <property type="entry name" value="SBF"/>
    <property type="match status" value="1"/>
</dbReference>
<feature type="transmembrane region" description="Helical" evidence="5">
    <location>
        <begin position="167"/>
        <end position="185"/>
    </location>
</feature>
<dbReference type="PANTHER" id="PTHR10361">
    <property type="entry name" value="SODIUM-BILE ACID COTRANSPORTER"/>
    <property type="match status" value="1"/>
</dbReference>
<name>A0A2S5SQZ9_9BURK</name>
<evidence type="ECO:0000256" key="5">
    <source>
        <dbReference type="SAM" id="Phobius"/>
    </source>
</evidence>
<evidence type="ECO:0000256" key="2">
    <source>
        <dbReference type="ARBA" id="ARBA00022692"/>
    </source>
</evidence>
<organism evidence="6 7">
    <name type="scientific">Caldimonas caldifontis</name>
    <dbReference type="NCBI Taxonomy" id="1452508"/>
    <lineage>
        <taxon>Bacteria</taxon>
        <taxon>Pseudomonadati</taxon>
        <taxon>Pseudomonadota</taxon>
        <taxon>Betaproteobacteria</taxon>
        <taxon>Burkholderiales</taxon>
        <taxon>Sphaerotilaceae</taxon>
        <taxon>Caldimonas</taxon>
    </lineage>
</organism>
<dbReference type="InterPro" id="IPR038770">
    <property type="entry name" value="Na+/solute_symporter_sf"/>
</dbReference>
<dbReference type="GO" id="GO:0016020">
    <property type="term" value="C:membrane"/>
    <property type="evidence" value="ECO:0007669"/>
    <property type="project" value="UniProtKB-SubCell"/>
</dbReference>
<feature type="transmembrane region" description="Helical" evidence="5">
    <location>
        <begin position="257"/>
        <end position="281"/>
    </location>
</feature>
<dbReference type="RefSeq" id="WP_104303777.1">
    <property type="nucleotide sequence ID" value="NZ_PSNX01000016.1"/>
</dbReference>
<dbReference type="Proteomes" id="UP000238605">
    <property type="component" value="Unassembled WGS sequence"/>
</dbReference>
<comment type="subcellular location">
    <subcellularLocation>
        <location evidence="1">Membrane</location>
        <topology evidence="1">Multi-pass membrane protein</topology>
    </subcellularLocation>
</comment>
<dbReference type="Gene3D" id="1.20.1530.20">
    <property type="match status" value="1"/>
</dbReference>
<feature type="transmembrane region" description="Helical" evidence="5">
    <location>
        <begin position="6"/>
        <end position="27"/>
    </location>
</feature>
<accession>A0A2S5SQZ9</accession>
<keyword evidence="7" id="KW-1185">Reference proteome</keyword>
<keyword evidence="3 5" id="KW-1133">Transmembrane helix</keyword>
<gene>
    <name evidence="6" type="ORF">C1704_16225</name>
</gene>
<feature type="transmembrane region" description="Helical" evidence="5">
    <location>
        <begin position="197"/>
        <end position="218"/>
    </location>
</feature>
<dbReference type="OrthoDB" id="9806785at2"/>